<sequence length="322" mass="35429">MARVLSHEVIKNMQKPVAQLPTNVPRSVLANPDQASRRKETVLGNWIADSMIRWYTNLRTPDMNNLPDLIFIMTGGSIRSGPEPNQTEIKQGDIIKLLPFGTPLCTLKMSGKDLWAVLECALDGWVKSSSDPPKNKKAGCFPVVSGLEVKWNSNESEKRIVSVRLLPSGTAVAQDDKVQYNVLTHTYISDGGDGLDPFKPYSEANKVYKTEVPIYQALLEVIRDISVKEAQKILQPAPARDTSTSDSSKDVLSTLPLGLFGPLFPFGLIQMVVEMAIEDRPLLMSETIFNQAVTIANATNLPELNIPLKVDGRMKDLSGNAV</sequence>
<feature type="domain" description="5'-Nucleotidase C-terminal" evidence="3">
    <location>
        <begin position="33"/>
        <end position="198"/>
    </location>
</feature>
<dbReference type="Pfam" id="PF02872">
    <property type="entry name" value="5_nucleotid_C"/>
    <property type="match status" value="1"/>
</dbReference>
<evidence type="ECO:0000259" key="3">
    <source>
        <dbReference type="Pfam" id="PF02872"/>
    </source>
</evidence>
<protein>
    <recommendedName>
        <fullName evidence="3">5'-Nucleotidase C-terminal domain-containing protein</fullName>
    </recommendedName>
</protein>
<accession>A0A8H2XIF9</accession>
<dbReference type="InterPro" id="IPR006179">
    <property type="entry name" value="5_nucleotidase/apyrase"/>
</dbReference>
<dbReference type="Gene3D" id="3.90.780.10">
    <property type="entry name" value="5'-Nucleotidase, C-terminal domain"/>
    <property type="match status" value="1"/>
</dbReference>
<dbReference type="PANTHER" id="PTHR11575:SF24">
    <property type="entry name" value="5'-NUCLEOTIDASE"/>
    <property type="match status" value="1"/>
</dbReference>
<dbReference type="InterPro" id="IPR008334">
    <property type="entry name" value="5'-Nucleotdase_C"/>
</dbReference>
<dbReference type="InterPro" id="IPR036907">
    <property type="entry name" value="5'-Nucleotdase_C_sf"/>
</dbReference>
<dbReference type="Proteomes" id="UP000663853">
    <property type="component" value="Unassembled WGS sequence"/>
</dbReference>
<name>A0A8H2XIF9_9AGAM</name>
<keyword evidence="2" id="KW-0378">Hydrolase</keyword>
<keyword evidence="2" id="KW-0547">Nucleotide-binding</keyword>
<dbReference type="GO" id="GO:0016787">
    <property type="term" value="F:hydrolase activity"/>
    <property type="evidence" value="ECO:0007669"/>
    <property type="project" value="UniProtKB-KW"/>
</dbReference>
<dbReference type="AlphaFoldDB" id="A0A8H2XIF9"/>
<evidence type="ECO:0000313" key="4">
    <source>
        <dbReference type="EMBL" id="CAE6427386.1"/>
    </source>
</evidence>
<proteinExistence type="inferred from homology"/>
<dbReference type="GO" id="GO:0009166">
    <property type="term" value="P:nucleotide catabolic process"/>
    <property type="evidence" value="ECO:0007669"/>
    <property type="project" value="InterPro"/>
</dbReference>
<comment type="similarity">
    <text evidence="1 2">Belongs to the 5'-nucleotidase family.</text>
</comment>
<gene>
    <name evidence="4" type="ORF">RDB_LOCUS19655</name>
</gene>
<evidence type="ECO:0000256" key="2">
    <source>
        <dbReference type="RuleBase" id="RU362119"/>
    </source>
</evidence>
<evidence type="ECO:0000256" key="1">
    <source>
        <dbReference type="ARBA" id="ARBA00006654"/>
    </source>
</evidence>
<dbReference type="EMBL" id="CAJMXA010000349">
    <property type="protein sequence ID" value="CAE6427386.1"/>
    <property type="molecule type" value="Genomic_DNA"/>
</dbReference>
<dbReference type="SUPFAM" id="SSF55816">
    <property type="entry name" value="5'-nucleotidase (syn. UDP-sugar hydrolase), C-terminal domain"/>
    <property type="match status" value="1"/>
</dbReference>
<comment type="caution">
    <text evidence="4">The sequence shown here is derived from an EMBL/GenBank/DDBJ whole genome shotgun (WGS) entry which is preliminary data.</text>
</comment>
<dbReference type="PANTHER" id="PTHR11575">
    <property type="entry name" value="5'-NUCLEOTIDASE-RELATED"/>
    <property type="match status" value="1"/>
</dbReference>
<organism evidence="4 5">
    <name type="scientific">Rhizoctonia solani</name>
    <dbReference type="NCBI Taxonomy" id="456999"/>
    <lineage>
        <taxon>Eukaryota</taxon>
        <taxon>Fungi</taxon>
        <taxon>Dikarya</taxon>
        <taxon>Basidiomycota</taxon>
        <taxon>Agaricomycotina</taxon>
        <taxon>Agaricomycetes</taxon>
        <taxon>Cantharellales</taxon>
        <taxon>Ceratobasidiaceae</taxon>
        <taxon>Rhizoctonia</taxon>
    </lineage>
</organism>
<dbReference type="PRINTS" id="PR01607">
    <property type="entry name" value="APYRASEFAMLY"/>
</dbReference>
<evidence type="ECO:0000313" key="5">
    <source>
        <dbReference type="Proteomes" id="UP000663853"/>
    </source>
</evidence>
<reference evidence="4" key="1">
    <citation type="submission" date="2021-01" db="EMBL/GenBank/DDBJ databases">
        <authorList>
            <person name="Kaushik A."/>
        </authorList>
    </citation>
    <scope>NUCLEOTIDE SEQUENCE</scope>
    <source>
        <strain evidence="4">AG6-10EEA</strain>
    </source>
</reference>
<dbReference type="GO" id="GO:0000166">
    <property type="term" value="F:nucleotide binding"/>
    <property type="evidence" value="ECO:0007669"/>
    <property type="project" value="UniProtKB-KW"/>
</dbReference>